<keyword evidence="3" id="KW-1185">Reference proteome</keyword>
<sequence>MPAAFPRIDPARFADPDSVETQPVTLQVIKHAVVISTRAEPGDQVRRIASLAPEDHENTLVLLDLPGRVPIAVWESVAAAIGPGPRGIRLVVDGRSRELTTLAAGWLSERLDRPVTLADGPVVAGRGALLVGDRHDHRWRDYRPGRQSRPGPRRFPRPAWDDELTALIAGAGAGVACEPLPAGAWIRPDTDETDEAAIGSFRGRLLAAMPMRRGFPTLVLGAPGVARLRLEDVHRLRSLLPEAVRRGARMAGVGPIALPAGKTLGQALADLSGEETHCYTGIPVGGTAEAPEIRIIGSDGRPGPWPYALEVRHRPQAGLRPGAPDVTAHRPPFAGLTQVGPGAYRLRPDVVVEVVQAGLMLRPAQEGPQAVEVRRAGPDKRQNLIVVAGRDGNDGAGPLHDLARALIGQFDEASRRSIRLVTAAELLAGPAAVVPAGAVEAAGPLREIRVTGEPDRGARAFGAERDSAVPVGARVPTGAAPQILRDTAPSVESPATPREVEVSAAPETGPAASPPEQVPPRPVVSRETKHDPAPPGQTFAEGKLGFQPLPARQHRAVLPTRPIDEERDWLRNALGNRYGTLANEVARILSEHPGFEGLGAAAAEAVTDAVAVRLYLSPDGPRLNPSLRVAADGPHVPFARCIVSGLGRLASHRGPASFAVTVGRDAWQIYQGRPQLTEWGFLAAGAGPADPASGDTDVLVWSLTGRRTSLLDSLPAGAVPRVLFVPGTRLKILEAKPPTGQGRGLILMREVTARDLAGDEAARSAQSALDEMALASLRADHGRWPAPGARRPTATEHPQDLLPVLLPGLVRQ</sequence>
<dbReference type="Gene3D" id="3.90.176.10">
    <property type="entry name" value="Toxin ADP-ribosyltransferase, Chain A, domain 1"/>
    <property type="match status" value="1"/>
</dbReference>
<feature type="compositionally biased region" description="Pro residues" evidence="1">
    <location>
        <begin position="512"/>
        <end position="522"/>
    </location>
</feature>
<protein>
    <submittedName>
        <fullName evidence="2">Uncharacterized protein</fullName>
    </submittedName>
</protein>
<dbReference type="Proteomes" id="UP001197247">
    <property type="component" value="Unassembled WGS sequence"/>
</dbReference>
<reference evidence="2 3" key="1">
    <citation type="submission" date="2021-05" db="EMBL/GenBank/DDBJ databases">
        <title>Kineosporia and Streptomyces sp. nov. two new marine actinobacteria isolated from Coral.</title>
        <authorList>
            <person name="Buangrab K."/>
            <person name="Sutthacheep M."/>
            <person name="Yeemin T."/>
            <person name="Harunari E."/>
            <person name="Igarashi Y."/>
            <person name="Kanchanasin P."/>
            <person name="Tanasupawat S."/>
            <person name="Phongsopitanun W."/>
        </authorList>
    </citation>
    <scope>NUCLEOTIDE SEQUENCE [LARGE SCALE GENOMIC DNA]</scope>
    <source>
        <strain evidence="2 3">J2-2</strain>
    </source>
</reference>
<proteinExistence type="predicted"/>
<name>A0ABS5TP19_9ACTN</name>
<gene>
    <name evidence="2" type="ORF">KIH74_28160</name>
</gene>
<feature type="region of interest" description="Disordered" evidence="1">
    <location>
        <begin position="484"/>
        <end position="543"/>
    </location>
</feature>
<dbReference type="RefSeq" id="WP_214159389.1">
    <property type="nucleotide sequence ID" value="NZ_JAHBAY010000014.1"/>
</dbReference>
<comment type="caution">
    <text evidence="2">The sequence shown here is derived from an EMBL/GenBank/DDBJ whole genome shotgun (WGS) entry which is preliminary data.</text>
</comment>
<evidence type="ECO:0000313" key="2">
    <source>
        <dbReference type="EMBL" id="MBT0772849.1"/>
    </source>
</evidence>
<organism evidence="2 3">
    <name type="scientific">Kineosporia corallincola</name>
    <dbReference type="NCBI Taxonomy" id="2835133"/>
    <lineage>
        <taxon>Bacteria</taxon>
        <taxon>Bacillati</taxon>
        <taxon>Actinomycetota</taxon>
        <taxon>Actinomycetes</taxon>
        <taxon>Kineosporiales</taxon>
        <taxon>Kineosporiaceae</taxon>
        <taxon>Kineosporia</taxon>
    </lineage>
</organism>
<dbReference type="EMBL" id="JAHBAY010000014">
    <property type="protein sequence ID" value="MBT0772849.1"/>
    <property type="molecule type" value="Genomic_DNA"/>
</dbReference>
<accession>A0ABS5TP19</accession>
<evidence type="ECO:0000313" key="3">
    <source>
        <dbReference type="Proteomes" id="UP001197247"/>
    </source>
</evidence>
<evidence type="ECO:0000256" key="1">
    <source>
        <dbReference type="SAM" id="MobiDB-lite"/>
    </source>
</evidence>